<accession>A0A2I4G5F8</accession>
<dbReference type="GeneID" id="109004888"/>
<organism evidence="1 2">
    <name type="scientific">Juglans regia</name>
    <name type="common">English walnut</name>
    <dbReference type="NCBI Taxonomy" id="51240"/>
    <lineage>
        <taxon>Eukaryota</taxon>
        <taxon>Viridiplantae</taxon>
        <taxon>Streptophyta</taxon>
        <taxon>Embryophyta</taxon>
        <taxon>Tracheophyta</taxon>
        <taxon>Spermatophyta</taxon>
        <taxon>Magnoliopsida</taxon>
        <taxon>eudicotyledons</taxon>
        <taxon>Gunneridae</taxon>
        <taxon>Pentapetalae</taxon>
        <taxon>rosids</taxon>
        <taxon>fabids</taxon>
        <taxon>Fagales</taxon>
        <taxon>Juglandaceae</taxon>
        <taxon>Juglans</taxon>
    </lineage>
</organism>
<proteinExistence type="predicted"/>
<sequence length="130" mass="14156">MRRVVAMMIVLLSMLALVLAQVSPGEPTPILLPPLTPVLTQDAPSGTTTGQDCDTKCSAECFLAKKFPKHYAACLDHCKKLHCNYPADLSYSIFKCTVTCLDPTSTKLAASDKVNEDRVEACYNSCKKNV</sequence>
<dbReference type="Proteomes" id="UP000235220">
    <property type="component" value="Chromosome 7"/>
</dbReference>
<dbReference type="RefSeq" id="XP_018839139.1">
    <property type="nucleotide sequence ID" value="XM_018983594.2"/>
</dbReference>
<name>A0A2I4G5F8_JUGRE</name>
<dbReference type="KEGG" id="jre:109004888"/>
<dbReference type="Gramene" id="Jr07_29310_p1">
    <property type="protein sequence ID" value="cds.Jr07_29310_p1"/>
    <property type="gene ID" value="Jr07_29310"/>
</dbReference>
<keyword evidence="1" id="KW-1185">Reference proteome</keyword>
<evidence type="ECO:0000313" key="2">
    <source>
        <dbReference type="RefSeq" id="XP_018839139.1"/>
    </source>
</evidence>
<reference evidence="2" key="1">
    <citation type="submission" date="2025-08" db="UniProtKB">
        <authorList>
            <consortium name="RefSeq"/>
        </authorList>
    </citation>
    <scope>IDENTIFICATION</scope>
    <source>
        <tissue evidence="2">Leaves</tissue>
    </source>
</reference>
<gene>
    <name evidence="2" type="primary">LOC109004888</name>
</gene>
<dbReference type="AlphaFoldDB" id="A0A2I4G5F8"/>
<protein>
    <submittedName>
        <fullName evidence="2">Uncharacterized protein LOC109004888</fullName>
    </submittedName>
</protein>
<evidence type="ECO:0000313" key="1">
    <source>
        <dbReference type="Proteomes" id="UP000235220"/>
    </source>
</evidence>